<dbReference type="CDD" id="cd00432">
    <property type="entry name" value="Ribosomal_L18_L5e"/>
    <property type="match status" value="1"/>
</dbReference>
<evidence type="ECO:0000313" key="5">
    <source>
        <dbReference type="EMBL" id="EQD53804.1"/>
    </source>
</evidence>
<dbReference type="GO" id="GO:0000027">
    <property type="term" value="P:ribosomal large subunit assembly"/>
    <property type="evidence" value="ECO:0007669"/>
    <property type="project" value="TreeGrafter"/>
</dbReference>
<evidence type="ECO:0000256" key="1">
    <source>
        <dbReference type="ARBA" id="ARBA00007116"/>
    </source>
</evidence>
<sequence>MRSGRPRAVVRITAQRVYVTITTYDPTGDRVIAAADSRELGGVGFPGGSLASTPAAYLTGYLAGLRSKAAGTDGAILDAGLRHPTAGGRVLAALKGLLDAGVEVPHGKTIFPGNDRLSGSHLPKPLPEPLESYKGKLPAITERKEATA</sequence>
<dbReference type="PANTHER" id="PTHR23410:SF12">
    <property type="entry name" value="LARGE RIBOSOMAL SUBUNIT PROTEIN UL18"/>
    <property type="match status" value="1"/>
</dbReference>
<dbReference type="HAMAP" id="MF_01337_A">
    <property type="entry name" value="Ribosomal_uL18_A"/>
    <property type="match status" value="1"/>
</dbReference>
<dbReference type="InterPro" id="IPR005485">
    <property type="entry name" value="Rbsml_uL18_euk_arch"/>
</dbReference>
<keyword evidence="2 5" id="KW-0689">Ribosomal protein</keyword>
<dbReference type="GO" id="GO:0003735">
    <property type="term" value="F:structural constituent of ribosome"/>
    <property type="evidence" value="ECO:0007669"/>
    <property type="project" value="InterPro"/>
</dbReference>
<protein>
    <submittedName>
        <fullName evidence="5">50S ribosomal protein L18P</fullName>
    </submittedName>
</protein>
<dbReference type="InterPro" id="IPR057268">
    <property type="entry name" value="Ribosomal_L18"/>
</dbReference>
<comment type="similarity">
    <text evidence="1">Belongs to the universal ribosomal protein uL18 family.</text>
</comment>
<proteinExistence type="inferred from homology"/>
<dbReference type="SUPFAM" id="SSF53137">
    <property type="entry name" value="Translational machinery components"/>
    <property type="match status" value="1"/>
</dbReference>
<evidence type="ECO:0000256" key="4">
    <source>
        <dbReference type="SAM" id="MobiDB-lite"/>
    </source>
</evidence>
<dbReference type="Pfam" id="PF17144">
    <property type="entry name" value="Ribosomal_L5e"/>
    <property type="match status" value="2"/>
</dbReference>
<keyword evidence="3" id="KW-0687">Ribonucleoprotein</keyword>
<dbReference type="Gene3D" id="3.30.420.100">
    <property type="match status" value="1"/>
</dbReference>
<dbReference type="AlphaFoldDB" id="T1BKI5"/>
<dbReference type="GO" id="GO:0006412">
    <property type="term" value="P:translation"/>
    <property type="evidence" value="ECO:0007669"/>
    <property type="project" value="InterPro"/>
</dbReference>
<dbReference type="EMBL" id="AUZY01006608">
    <property type="protein sequence ID" value="EQD53804.1"/>
    <property type="molecule type" value="Genomic_DNA"/>
</dbReference>
<reference evidence="5" key="2">
    <citation type="journal article" date="2014" name="ISME J.">
        <title>Microbial stratification in low pH oxic and suboxic macroscopic growths along an acid mine drainage.</title>
        <authorList>
            <person name="Mendez-Garcia C."/>
            <person name="Mesa V."/>
            <person name="Sprenger R.R."/>
            <person name="Richter M."/>
            <person name="Diez M.S."/>
            <person name="Solano J."/>
            <person name="Bargiela R."/>
            <person name="Golyshina O.V."/>
            <person name="Manteca A."/>
            <person name="Ramos J.L."/>
            <person name="Gallego J.R."/>
            <person name="Llorente I."/>
            <person name="Martins Dos Santos V.A."/>
            <person name="Jensen O.N."/>
            <person name="Pelaez A.I."/>
            <person name="Sanchez J."/>
            <person name="Ferrer M."/>
        </authorList>
    </citation>
    <scope>NUCLEOTIDE SEQUENCE</scope>
</reference>
<accession>T1BKI5</accession>
<feature type="region of interest" description="Disordered" evidence="4">
    <location>
        <begin position="112"/>
        <end position="148"/>
    </location>
</feature>
<evidence type="ECO:0000256" key="2">
    <source>
        <dbReference type="ARBA" id="ARBA00022980"/>
    </source>
</evidence>
<gene>
    <name evidence="5" type="ORF">B1B_10022</name>
</gene>
<name>T1BKI5_9ZZZZ</name>
<reference evidence="5" key="1">
    <citation type="submission" date="2013-08" db="EMBL/GenBank/DDBJ databases">
        <authorList>
            <person name="Mendez C."/>
            <person name="Richter M."/>
            <person name="Ferrer M."/>
            <person name="Sanchez J."/>
        </authorList>
    </citation>
    <scope>NUCLEOTIDE SEQUENCE</scope>
</reference>
<dbReference type="GO" id="GO:0022625">
    <property type="term" value="C:cytosolic large ribosomal subunit"/>
    <property type="evidence" value="ECO:0007669"/>
    <property type="project" value="TreeGrafter"/>
</dbReference>
<organism evidence="5">
    <name type="scientific">mine drainage metagenome</name>
    <dbReference type="NCBI Taxonomy" id="410659"/>
    <lineage>
        <taxon>unclassified sequences</taxon>
        <taxon>metagenomes</taxon>
        <taxon>ecological metagenomes</taxon>
    </lineage>
</organism>
<dbReference type="PRINTS" id="PR00058">
    <property type="entry name" value="RIBOSOMALL5"/>
</dbReference>
<dbReference type="GO" id="GO:0008097">
    <property type="term" value="F:5S rRNA binding"/>
    <property type="evidence" value="ECO:0007669"/>
    <property type="project" value="InterPro"/>
</dbReference>
<dbReference type="PANTHER" id="PTHR23410">
    <property type="entry name" value="RIBOSOMAL PROTEIN L5-RELATED"/>
    <property type="match status" value="1"/>
</dbReference>
<evidence type="ECO:0000256" key="3">
    <source>
        <dbReference type="ARBA" id="ARBA00023274"/>
    </source>
</evidence>
<comment type="caution">
    <text evidence="5">The sequence shown here is derived from an EMBL/GenBank/DDBJ whole genome shotgun (WGS) entry which is preliminary data.</text>
</comment>